<feature type="domain" description="Helicase C-terminal" evidence="14">
    <location>
        <begin position="391"/>
        <end position="565"/>
    </location>
</feature>
<dbReference type="OrthoDB" id="9805579at2"/>
<evidence type="ECO:0000259" key="15">
    <source>
        <dbReference type="PROSITE" id="PS51196"/>
    </source>
</evidence>
<comment type="function">
    <text evidence="12">Part of the Sec protein translocase complex. Interacts with the SecYEG preprotein conducting channel. Has a central role in coupling the hydrolysis of ATP to the transfer of proteins into and across the cell membrane, serving as an ATP-driven molecular motor driving the stepwise translocation of polypeptide chains across the membrane.</text>
</comment>
<dbReference type="GO" id="GO:0005886">
    <property type="term" value="C:plasma membrane"/>
    <property type="evidence" value="ECO:0007669"/>
    <property type="project" value="UniProtKB-SubCell"/>
</dbReference>
<dbReference type="EMBL" id="SDGZ01000006">
    <property type="protein sequence ID" value="TYC50662.1"/>
    <property type="molecule type" value="Genomic_DNA"/>
</dbReference>
<comment type="similarity">
    <text evidence="2 12">Belongs to the SecA family.</text>
</comment>
<dbReference type="NCBIfam" id="NF006630">
    <property type="entry name" value="PRK09200.1"/>
    <property type="match status" value="1"/>
</dbReference>
<evidence type="ECO:0000256" key="6">
    <source>
        <dbReference type="ARBA" id="ARBA00022741"/>
    </source>
</evidence>
<evidence type="ECO:0000256" key="9">
    <source>
        <dbReference type="ARBA" id="ARBA00022967"/>
    </source>
</evidence>
<dbReference type="GO" id="GO:0008564">
    <property type="term" value="F:protein-exporting ATPase activity"/>
    <property type="evidence" value="ECO:0007669"/>
    <property type="project" value="UniProtKB-EC"/>
</dbReference>
<dbReference type="PROSITE" id="PS51192">
    <property type="entry name" value="HELICASE_ATP_BIND_1"/>
    <property type="match status" value="1"/>
</dbReference>
<dbReference type="SUPFAM" id="SSF81767">
    <property type="entry name" value="Pre-protein crosslinking domain of SecA"/>
    <property type="match status" value="1"/>
</dbReference>
<dbReference type="Gene3D" id="1.10.3060.10">
    <property type="entry name" value="Helical scaffold and wing domains of SecA"/>
    <property type="match status" value="1"/>
</dbReference>
<dbReference type="HAMAP" id="MF_01382">
    <property type="entry name" value="SecA"/>
    <property type="match status" value="1"/>
</dbReference>
<reference evidence="16 17" key="1">
    <citation type="submission" date="2019-01" db="EMBL/GenBank/DDBJ databases">
        <title>Weissella sp. nov., a novel lactic acid bacterium isolated from animal feces.</title>
        <authorList>
            <person name="Wang L.-T."/>
        </authorList>
    </citation>
    <scope>NUCLEOTIDE SEQUENCE [LARGE SCALE GENOMIC DNA]</scope>
    <source>
        <strain evidence="16 17">8H-2</strain>
    </source>
</reference>
<keyword evidence="6 12" id="KW-0547">Nucleotide-binding</keyword>
<dbReference type="InterPro" id="IPR027417">
    <property type="entry name" value="P-loop_NTPase"/>
</dbReference>
<dbReference type="InterPro" id="IPR014018">
    <property type="entry name" value="SecA_motor_DEAD"/>
</dbReference>
<organism evidence="16 17">
    <name type="scientific">Weissella muntiaci</name>
    <dbReference type="NCBI Taxonomy" id="2508881"/>
    <lineage>
        <taxon>Bacteria</taxon>
        <taxon>Bacillati</taxon>
        <taxon>Bacillota</taxon>
        <taxon>Bacilli</taxon>
        <taxon>Lactobacillales</taxon>
        <taxon>Lactobacillaceae</taxon>
        <taxon>Weissella</taxon>
    </lineage>
</organism>
<dbReference type="PANTHER" id="PTHR30612:SF0">
    <property type="entry name" value="CHLOROPLAST PROTEIN-TRANSPORTING ATPASE"/>
    <property type="match status" value="1"/>
</dbReference>
<dbReference type="SMART" id="SM00957">
    <property type="entry name" value="SecA_DEAD"/>
    <property type="match status" value="1"/>
</dbReference>
<keyword evidence="10 12" id="KW-0811">Translocation</keyword>
<keyword evidence="7 12" id="KW-0067">ATP-binding</keyword>
<feature type="binding site" evidence="12">
    <location>
        <position position="73"/>
    </location>
    <ligand>
        <name>ATP</name>
        <dbReference type="ChEBI" id="CHEBI:30616"/>
    </ligand>
</feature>
<dbReference type="FunFam" id="3.40.50.300:FF:000429">
    <property type="entry name" value="Preprotein translocase subunit SecA"/>
    <property type="match status" value="1"/>
</dbReference>
<dbReference type="InterPro" id="IPR000185">
    <property type="entry name" value="SecA"/>
</dbReference>
<proteinExistence type="inferred from homology"/>
<dbReference type="Pfam" id="PF01043">
    <property type="entry name" value="SecA_PP_bind"/>
    <property type="match status" value="1"/>
</dbReference>
<keyword evidence="9 12" id="KW-1278">Translocase</keyword>
<evidence type="ECO:0000256" key="8">
    <source>
        <dbReference type="ARBA" id="ARBA00022927"/>
    </source>
</evidence>
<gene>
    <name evidence="12 16" type="primary">secA</name>
    <name evidence="16" type="ORF">ESZ50_01630</name>
</gene>
<dbReference type="GO" id="GO:0031522">
    <property type="term" value="C:cell envelope Sec protein transport complex"/>
    <property type="evidence" value="ECO:0007669"/>
    <property type="project" value="TreeGrafter"/>
</dbReference>
<dbReference type="Gene3D" id="3.90.1440.10">
    <property type="entry name" value="SecA, preprotein cross-linking domain"/>
    <property type="match status" value="1"/>
</dbReference>
<dbReference type="GO" id="GO:0043952">
    <property type="term" value="P:protein transport by the Sec complex"/>
    <property type="evidence" value="ECO:0007669"/>
    <property type="project" value="TreeGrafter"/>
</dbReference>
<keyword evidence="8 12" id="KW-0653">Protein transport</keyword>
<dbReference type="PROSITE" id="PS51194">
    <property type="entry name" value="HELICASE_CTER"/>
    <property type="match status" value="1"/>
</dbReference>
<dbReference type="RefSeq" id="WP_148621862.1">
    <property type="nucleotide sequence ID" value="NZ_SDGZ01000006.1"/>
</dbReference>
<dbReference type="InterPro" id="IPR011115">
    <property type="entry name" value="SecA_DEAD"/>
</dbReference>
<name>A0A6C2CAR4_9LACO</name>
<evidence type="ECO:0000313" key="17">
    <source>
        <dbReference type="Proteomes" id="UP000371977"/>
    </source>
</evidence>
<dbReference type="InterPro" id="IPR044722">
    <property type="entry name" value="SecA_SF2_C"/>
</dbReference>
<dbReference type="InterPro" id="IPR036670">
    <property type="entry name" value="SecA_X-link_sf"/>
</dbReference>
<evidence type="ECO:0000259" key="14">
    <source>
        <dbReference type="PROSITE" id="PS51194"/>
    </source>
</evidence>
<comment type="caution">
    <text evidence="16">The sequence shown here is derived from an EMBL/GenBank/DDBJ whole genome shotgun (WGS) entry which is preliminary data.</text>
</comment>
<dbReference type="EC" id="7.4.2.8" evidence="12"/>
<dbReference type="InterPro" id="IPR011130">
    <property type="entry name" value="SecA_preprotein_X-link_dom"/>
</dbReference>
<protein>
    <recommendedName>
        <fullName evidence="12">Protein translocase subunit SecA</fullName>
        <ecNumber evidence="12">7.4.2.8</ecNumber>
    </recommendedName>
</protein>
<evidence type="ECO:0000313" key="16">
    <source>
        <dbReference type="EMBL" id="TYC50662.1"/>
    </source>
</evidence>
<dbReference type="PANTHER" id="PTHR30612">
    <property type="entry name" value="SECA INNER MEMBRANE COMPONENT OF SEC PROTEIN SECRETION SYSTEM"/>
    <property type="match status" value="1"/>
</dbReference>
<comment type="catalytic activity">
    <reaction evidence="12">
        <text>ATP + H2O + cellular proteinSide 1 = ADP + phosphate + cellular proteinSide 2.</text>
        <dbReference type="EC" id="7.4.2.8"/>
    </reaction>
</comment>
<dbReference type="InterPro" id="IPR001650">
    <property type="entry name" value="Helicase_C-like"/>
</dbReference>
<keyword evidence="11 12" id="KW-0472">Membrane</keyword>
<evidence type="ECO:0000256" key="5">
    <source>
        <dbReference type="ARBA" id="ARBA00022490"/>
    </source>
</evidence>
<evidence type="ECO:0000256" key="2">
    <source>
        <dbReference type="ARBA" id="ARBA00007650"/>
    </source>
</evidence>
<evidence type="ECO:0000256" key="4">
    <source>
        <dbReference type="ARBA" id="ARBA00022475"/>
    </source>
</evidence>
<evidence type="ECO:0000256" key="1">
    <source>
        <dbReference type="ARBA" id="ARBA00004170"/>
    </source>
</evidence>
<keyword evidence="5 12" id="KW-0963">Cytoplasm</keyword>
<feature type="binding site" evidence="12">
    <location>
        <begin position="91"/>
        <end position="95"/>
    </location>
    <ligand>
        <name>ATP</name>
        <dbReference type="ChEBI" id="CHEBI:30616"/>
    </ligand>
</feature>
<dbReference type="InterPro" id="IPR036266">
    <property type="entry name" value="SecA_Wing/Scaffold_sf"/>
</dbReference>
<dbReference type="AlphaFoldDB" id="A0A6C2CAR4"/>
<dbReference type="GO" id="GO:0006605">
    <property type="term" value="P:protein targeting"/>
    <property type="evidence" value="ECO:0007669"/>
    <property type="project" value="UniProtKB-UniRule"/>
</dbReference>
<dbReference type="PROSITE" id="PS51196">
    <property type="entry name" value="SECA_MOTOR_DEAD"/>
    <property type="match status" value="1"/>
</dbReference>
<feature type="domain" description="Helicase ATP-binding" evidence="13">
    <location>
        <begin position="75"/>
        <end position="235"/>
    </location>
</feature>
<feature type="binding site" evidence="12">
    <location>
        <position position="480"/>
    </location>
    <ligand>
        <name>ATP</name>
        <dbReference type="ChEBI" id="CHEBI:30616"/>
    </ligand>
</feature>
<dbReference type="CDD" id="cd17928">
    <property type="entry name" value="DEXDc_SecA"/>
    <property type="match status" value="1"/>
</dbReference>
<dbReference type="PRINTS" id="PR00906">
    <property type="entry name" value="SECA"/>
</dbReference>
<comment type="subcellular location">
    <subcellularLocation>
        <location evidence="12">Cell membrane</location>
        <topology evidence="12">Peripheral membrane protein</topology>
        <orientation evidence="12">Cytoplasmic side</orientation>
    </subcellularLocation>
    <subcellularLocation>
        <location evidence="12">Cytoplasm</location>
    </subcellularLocation>
    <subcellularLocation>
        <location evidence="1">Membrane</location>
        <topology evidence="1">Peripheral membrane protein</topology>
    </subcellularLocation>
    <text evidence="12">Distribution is 50-50.</text>
</comment>
<dbReference type="GO" id="GO:0017038">
    <property type="term" value="P:protein import"/>
    <property type="evidence" value="ECO:0007669"/>
    <property type="project" value="InterPro"/>
</dbReference>
<keyword evidence="4 12" id="KW-1003">Cell membrane</keyword>
<accession>A0A6C2CAR4</accession>
<dbReference type="Proteomes" id="UP000371977">
    <property type="component" value="Unassembled WGS sequence"/>
</dbReference>
<dbReference type="GO" id="GO:0065002">
    <property type="term" value="P:intracellular protein transmembrane transport"/>
    <property type="evidence" value="ECO:0007669"/>
    <property type="project" value="UniProtKB-UniRule"/>
</dbReference>
<evidence type="ECO:0000256" key="10">
    <source>
        <dbReference type="ARBA" id="ARBA00023010"/>
    </source>
</evidence>
<feature type="domain" description="SecA family profile" evidence="15">
    <location>
        <begin position="1"/>
        <end position="558"/>
    </location>
</feature>
<dbReference type="Pfam" id="PF21090">
    <property type="entry name" value="P-loop_SecA"/>
    <property type="match status" value="2"/>
</dbReference>
<evidence type="ECO:0000256" key="3">
    <source>
        <dbReference type="ARBA" id="ARBA00022448"/>
    </source>
</evidence>
<dbReference type="Pfam" id="PF07516">
    <property type="entry name" value="SecA_SW"/>
    <property type="match status" value="1"/>
</dbReference>
<dbReference type="InterPro" id="IPR011116">
    <property type="entry name" value="SecA_Wing/Scaffold"/>
</dbReference>
<dbReference type="InterPro" id="IPR014001">
    <property type="entry name" value="Helicase_ATP-bd"/>
</dbReference>
<dbReference type="SUPFAM" id="SSF52540">
    <property type="entry name" value="P-loop containing nucleoside triphosphate hydrolases"/>
    <property type="match status" value="2"/>
</dbReference>
<dbReference type="Pfam" id="PF07517">
    <property type="entry name" value="SecA_DEAD"/>
    <property type="match status" value="1"/>
</dbReference>
<dbReference type="SUPFAM" id="SSF81886">
    <property type="entry name" value="Helical scaffold and wing domains of SecA"/>
    <property type="match status" value="1"/>
</dbReference>
<evidence type="ECO:0000256" key="12">
    <source>
        <dbReference type="HAMAP-Rule" id="MF_01382"/>
    </source>
</evidence>
<dbReference type="Gene3D" id="3.40.50.300">
    <property type="entry name" value="P-loop containing nucleotide triphosphate hydrolases"/>
    <property type="match status" value="2"/>
</dbReference>
<sequence>MLELSKYRRITRKVYNALPEYQAMSDAELQSQTKIFQVALENGKTLKQLLPAIFAAVIEADRRVLGMEPYYVQVLGGVALFFGNVAEIKTGEGKTLVATMPLYAHALLGVKGNFLITANEYLARRDGMEMGAVFKWLGLTVGIGTEELDYQQKAKLYDADIVYATHSRLGFDYLFDNLGTEIGQQVVTRFNFAVIDEIDAVLLDEAQTSLIVSGAPKVQSDLYEISNWFFNNLTEVDYELSDDERSVWYSDLGLEKINNYFDIDDVFSADHFELYTHLILALQANVLKEKGHDYLVEDDAVILLDDTNGRKLKGVKLTNGLHQAIEVKEDVTLTKETKTLGVISYQSLFQKFQRLAGMTGTAKTDEKEFLETYRLRVIQIPTHEPLIREDQVDQLYVTNRAKVDASIKLVKSALQAGRPILIATGSVNMSRLYSLLLLQHKIPHNLLNAESAERENRIIDEAGQVGSVTIATAMAGRGTDIKLSSMAKKNGGLVVIGTERMANRRVDNQLRGRAGRQGEPGESQFFVSLEDQIMTENASNRARNYHEKLLLKVEAGTVEGDQALTSLQSRHLIDKAQQTRKNMESRQRRSTIAYAIILGEQRDKVYLARRQVLNNQQDEVERLIDLAIKVTIDNFVSQKQNLNIEVISSFIFNNIDETISLARIEQALIGQIQKEDVQTLLVQLVKETRASVQRRLSHPLQSQYFKKIIILKAIDDAWVLQLDYLQQLQVIVNGRTTAQHKPINEYGIEAQRSFLEMERQIQFNIFRNLLMSKIEDNANGSFDLAFPK</sequence>
<keyword evidence="17" id="KW-1185">Reference proteome</keyword>
<evidence type="ECO:0000256" key="11">
    <source>
        <dbReference type="ARBA" id="ARBA00023136"/>
    </source>
</evidence>
<dbReference type="SMART" id="SM00958">
    <property type="entry name" value="SecA_PP_bind"/>
    <property type="match status" value="1"/>
</dbReference>
<comment type="subunit">
    <text evidence="12">Monomer and homodimer. Part of the essential Sec protein translocation apparatus which comprises SecA, SecYEG and auxiliary proteins SecDF. Other proteins may also be involved.</text>
</comment>
<evidence type="ECO:0000256" key="7">
    <source>
        <dbReference type="ARBA" id="ARBA00022840"/>
    </source>
</evidence>
<dbReference type="GO" id="GO:0005524">
    <property type="term" value="F:ATP binding"/>
    <property type="evidence" value="ECO:0007669"/>
    <property type="project" value="UniProtKB-UniRule"/>
</dbReference>
<dbReference type="GO" id="GO:0005829">
    <property type="term" value="C:cytosol"/>
    <property type="evidence" value="ECO:0007669"/>
    <property type="project" value="TreeGrafter"/>
</dbReference>
<evidence type="ECO:0000259" key="13">
    <source>
        <dbReference type="PROSITE" id="PS51192"/>
    </source>
</evidence>
<keyword evidence="3 12" id="KW-0813">Transport</keyword>
<dbReference type="CDD" id="cd18803">
    <property type="entry name" value="SF2_C_secA"/>
    <property type="match status" value="1"/>
</dbReference>